<dbReference type="Gene3D" id="3.30.40.10">
    <property type="entry name" value="Zinc/RING finger domain, C3HC4 (zinc finger)"/>
    <property type="match status" value="1"/>
</dbReference>
<evidence type="ECO:0000313" key="4">
    <source>
        <dbReference type="Proteomes" id="UP000663834"/>
    </source>
</evidence>
<accession>A0A815MYM1</accession>
<dbReference type="Proteomes" id="UP000681720">
    <property type="component" value="Unassembled WGS sequence"/>
</dbReference>
<proteinExistence type="predicted"/>
<dbReference type="AlphaFoldDB" id="A0A815MYM1"/>
<reference evidence="2" key="1">
    <citation type="submission" date="2021-02" db="EMBL/GenBank/DDBJ databases">
        <authorList>
            <person name="Nowell W R."/>
        </authorList>
    </citation>
    <scope>NUCLEOTIDE SEQUENCE</scope>
</reference>
<feature type="compositionally biased region" description="Polar residues" evidence="1">
    <location>
        <begin position="1"/>
        <end position="47"/>
    </location>
</feature>
<organism evidence="2 4">
    <name type="scientific">Rotaria magnacalcarata</name>
    <dbReference type="NCBI Taxonomy" id="392030"/>
    <lineage>
        <taxon>Eukaryota</taxon>
        <taxon>Metazoa</taxon>
        <taxon>Spiralia</taxon>
        <taxon>Gnathifera</taxon>
        <taxon>Rotifera</taxon>
        <taxon>Eurotatoria</taxon>
        <taxon>Bdelloidea</taxon>
        <taxon>Philodinida</taxon>
        <taxon>Philodinidae</taxon>
        <taxon>Rotaria</taxon>
    </lineage>
</organism>
<gene>
    <name evidence="3" type="ORF">GIL414_LOCUS70616</name>
    <name evidence="2" type="ORF">KQP761_LOCUS10851</name>
</gene>
<name>A0A815MYM1_9BILA</name>
<feature type="non-terminal residue" evidence="2">
    <location>
        <position position="1"/>
    </location>
</feature>
<comment type="caution">
    <text evidence="2">The sequence shown here is derived from an EMBL/GenBank/DDBJ whole genome shotgun (WGS) entry which is preliminary data.</text>
</comment>
<evidence type="ECO:0000313" key="3">
    <source>
        <dbReference type="EMBL" id="CAF5184781.1"/>
    </source>
</evidence>
<feature type="region of interest" description="Disordered" evidence="1">
    <location>
        <begin position="1"/>
        <end position="48"/>
    </location>
</feature>
<dbReference type="EMBL" id="CAJOBJ010332601">
    <property type="protein sequence ID" value="CAF5184781.1"/>
    <property type="molecule type" value="Genomic_DNA"/>
</dbReference>
<dbReference type="InterPro" id="IPR013083">
    <property type="entry name" value="Znf_RING/FYVE/PHD"/>
</dbReference>
<protein>
    <submittedName>
        <fullName evidence="2">Uncharacterized protein</fullName>
    </submittedName>
</protein>
<dbReference type="EMBL" id="CAJNOW010004688">
    <property type="protein sequence ID" value="CAF1426961.1"/>
    <property type="molecule type" value="Genomic_DNA"/>
</dbReference>
<evidence type="ECO:0000313" key="2">
    <source>
        <dbReference type="EMBL" id="CAF1426961.1"/>
    </source>
</evidence>
<sequence length="123" mass="13913">MTDQNHSNDQNGPNDQSLSRGQPVNLDSQNGDSSTIPKKTPPNTFKQTFGKCQRCGKNQRKTMHMQCRHITCCFTCAEDCKECPYPRCGLPLIKERNKHLAVYACYYESLNTPGNINEGEEPE</sequence>
<dbReference type="Proteomes" id="UP000663834">
    <property type="component" value="Unassembled WGS sequence"/>
</dbReference>
<evidence type="ECO:0000256" key="1">
    <source>
        <dbReference type="SAM" id="MobiDB-lite"/>
    </source>
</evidence>